<accession>A0ABX1YEN1</accession>
<feature type="domain" description="SLH" evidence="3">
    <location>
        <begin position="429"/>
        <end position="488"/>
    </location>
</feature>
<organism evidence="4 5">
    <name type="scientific">Paenibacillus phytohabitans</name>
    <dbReference type="NCBI Taxonomy" id="2654978"/>
    <lineage>
        <taxon>Bacteria</taxon>
        <taxon>Bacillati</taxon>
        <taxon>Bacillota</taxon>
        <taxon>Bacilli</taxon>
        <taxon>Bacillales</taxon>
        <taxon>Paenibacillaceae</taxon>
        <taxon>Paenibacillus</taxon>
    </lineage>
</organism>
<evidence type="ECO:0000259" key="3">
    <source>
        <dbReference type="PROSITE" id="PS51272"/>
    </source>
</evidence>
<evidence type="ECO:0000313" key="5">
    <source>
        <dbReference type="Proteomes" id="UP000596857"/>
    </source>
</evidence>
<feature type="signal peptide" evidence="2">
    <location>
        <begin position="1"/>
        <end position="26"/>
    </location>
</feature>
<dbReference type="EMBL" id="WHOB01000027">
    <property type="protein sequence ID" value="NOU79450.1"/>
    <property type="molecule type" value="Genomic_DNA"/>
</dbReference>
<comment type="caution">
    <text evidence="4">The sequence shown here is derived from an EMBL/GenBank/DDBJ whole genome shotgun (WGS) entry which is preliminary data.</text>
</comment>
<dbReference type="InterPro" id="IPR051465">
    <property type="entry name" value="Cell_Envelope_Struct_Comp"/>
</dbReference>
<dbReference type="Proteomes" id="UP000596857">
    <property type="component" value="Unassembled WGS sequence"/>
</dbReference>
<dbReference type="InterPro" id="IPR001119">
    <property type="entry name" value="SLH_dom"/>
</dbReference>
<keyword evidence="2" id="KW-0732">Signal</keyword>
<evidence type="ECO:0000313" key="4">
    <source>
        <dbReference type="EMBL" id="NOU79450.1"/>
    </source>
</evidence>
<feature type="domain" description="SLH" evidence="3">
    <location>
        <begin position="491"/>
        <end position="549"/>
    </location>
</feature>
<evidence type="ECO:0000256" key="1">
    <source>
        <dbReference type="SAM" id="MobiDB-lite"/>
    </source>
</evidence>
<proteinExistence type="predicted"/>
<dbReference type="PANTHER" id="PTHR43308">
    <property type="entry name" value="OUTER MEMBRANE PROTEIN ALPHA-RELATED"/>
    <property type="match status" value="1"/>
</dbReference>
<feature type="domain" description="SLH" evidence="3">
    <location>
        <begin position="365"/>
        <end position="428"/>
    </location>
</feature>
<evidence type="ECO:0000256" key="2">
    <source>
        <dbReference type="SAM" id="SignalP"/>
    </source>
</evidence>
<feature type="region of interest" description="Disordered" evidence="1">
    <location>
        <begin position="114"/>
        <end position="143"/>
    </location>
</feature>
<protein>
    <recommendedName>
        <fullName evidence="3">SLH domain-containing protein</fullName>
    </recommendedName>
</protein>
<gene>
    <name evidence="4" type="ORF">GC101_11235</name>
</gene>
<feature type="compositionally biased region" description="Pro residues" evidence="1">
    <location>
        <begin position="118"/>
        <end position="130"/>
    </location>
</feature>
<feature type="compositionally biased region" description="Low complexity" evidence="1">
    <location>
        <begin position="131"/>
        <end position="143"/>
    </location>
</feature>
<feature type="chain" id="PRO_5045067562" description="SLH domain-containing protein" evidence="2">
    <location>
        <begin position="27"/>
        <end position="549"/>
    </location>
</feature>
<dbReference type="Pfam" id="PF00395">
    <property type="entry name" value="SLH"/>
    <property type="match status" value="3"/>
</dbReference>
<dbReference type="PROSITE" id="PS51272">
    <property type="entry name" value="SLH"/>
    <property type="match status" value="3"/>
</dbReference>
<dbReference type="PANTHER" id="PTHR43308:SF5">
    <property type="entry name" value="S-LAYER PROTEIN _ PEPTIDOGLYCAN ENDO-BETA-N-ACETYLGLUCOSAMINIDASE"/>
    <property type="match status" value="1"/>
</dbReference>
<dbReference type="RefSeq" id="WP_171717311.1">
    <property type="nucleotide sequence ID" value="NZ_WHOB01000027.1"/>
</dbReference>
<keyword evidence="5" id="KW-1185">Reference proteome</keyword>
<reference evidence="4 5" key="1">
    <citation type="submission" date="2019-10" db="EMBL/GenBank/DDBJ databases">
        <title>Description of Paenibacillus terricola sp. nov.</title>
        <authorList>
            <person name="Carlier A."/>
            <person name="Qi S."/>
        </authorList>
    </citation>
    <scope>NUCLEOTIDE SEQUENCE [LARGE SCALE GENOMIC DNA]</scope>
    <source>
        <strain evidence="4 5">LMG 31459</strain>
    </source>
</reference>
<name>A0ABX1YEN1_9BACL</name>
<sequence length="549" mass="56956">MIKRYCAALLTLILLLASLPLHPAHAAAEVNLDSIADITPGHAVTISGTTSLDTITLKVVTPSSAVLYLNVLEVSSGSFTDSFTVPADAEEGSYAVVVGKGEKVGVTGFNVKKEVVAPPTPSPTPVPSSTPAPTSTPVSTLSPGVPSAVLPSASASPVPTATPAISGTVEVIAQAATNGVFRAEVTEELLKAAIQGTTGNTLTLDMIGGQEARQLELVLPARLIKEALTRKIENLRIDTSIASLILSTRALAGNIPNEAKVISLTLTIADQSILTAETASKLGNHEIIHYSLAVDGQELSSAGAGITRLLLKYKLESGQNPGKVIAYAIDSSGKAIIIKNGRYNAASQQVEAVPAGYNTFSAVYSGVSFNDTAKLVWANSSIEALAARGIINGTGGGGFKPNAKVTRAEFIKMLMGTFDFQATDAELSFKDAAAGAWYSEAIRTAHSLGIVQGGADGNFGINAEISRQDIAVMIYRAAKVLNAELGADQAGIKFKDEQRIAAYAVEAVGRMHASGIINGVSAGNFDPQGKATRAQSAVIIYNLYNVIKQ</sequence>